<dbReference type="VEuPathDB" id="FungiDB:AB675_3608"/>
<evidence type="ECO:0008006" key="4">
    <source>
        <dbReference type="Google" id="ProtNLM"/>
    </source>
</evidence>
<dbReference type="Gene3D" id="3.40.630.30">
    <property type="match status" value="1"/>
</dbReference>
<dbReference type="AlphaFoldDB" id="A0A0N0NJL3"/>
<feature type="region of interest" description="Disordered" evidence="1">
    <location>
        <begin position="132"/>
        <end position="162"/>
    </location>
</feature>
<accession>A0A0N0NJL3</accession>
<dbReference type="OrthoDB" id="410198at2759"/>
<protein>
    <recommendedName>
        <fullName evidence="4">N-acetyltransferase domain-containing protein</fullName>
    </recommendedName>
</protein>
<evidence type="ECO:0000313" key="2">
    <source>
        <dbReference type="EMBL" id="KPI37101.1"/>
    </source>
</evidence>
<evidence type="ECO:0000256" key="1">
    <source>
        <dbReference type="SAM" id="MobiDB-lite"/>
    </source>
</evidence>
<evidence type="ECO:0000313" key="3">
    <source>
        <dbReference type="Proteomes" id="UP000038010"/>
    </source>
</evidence>
<name>A0A0N0NJL3_9EURO</name>
<reference evidence="2 3" key="1">
    <citation type="submission" date="2015-06" db="EMBL/GenBank/DDBJ databases">
        <title>Draft genome of the ant-associated black yeast Phialophora attae CBS 131958.</title>
        <authorList>
            <person name="Moreno L.F."/>
            <person name="Stielow B.J."/>
            <person name="de Hoog S."/>
            <person name="Vicente V.A."/>
            <person name="Weiss V.A."/>
            <person name="de Vries M."/>
            <person name="Cruz L.M."/>
            <person name="Souza E.M."/>
        </authorList>
    </citation>
    <scope>NUCLEOTIDE SEQUENCE [LARGE SCALE GENOMIC DNA]</scope>
    <source>
        <strain evidence="2 3">CBS 131958</strain>
    </source>
</reference>
<dbReference type="RefSeq" id="XP_017997064.1">
    <property type="nucleotide sequence ID" value="XM_018143674.1"/>
</dbReference>
<gene>
    <name evidence="2" type="ORF">AB675_3608</name>
</gene>
<sequence length="268" mass="29136">MVTTRSSDPLSIKSETSPSQDIVEKFIQLLSKSFTSVPLTTAFVSEIDQVPPSSNHKTLTSERLHKHFSLGIPAAAKANILLLHDDAFNAAALIEPPDFCGVPPSQARRNPGPILTEWRTIARELKAKHLALPDSGPRSWDTPAAPSQSSGGPSEDPYPSNFNKDASVEIRPFYHIALATKDPSLDPAKQEAAFKALLSPILEKAKEEGVPVWAEASLAEKKDEYEKLGFRVAEEVTVGKGMASEQGWPTEGGTGVRCWGLIYDDHIQ</sequence>
<comment type="caution">
    <text evidence="2">The sequence shown here is derived from an EMBL/GenBank/DDBJ whole genome shotgun (WGS) entry which is preliminary data.</text>
</comment>
<feature type="compositionally biased region" description="Low complexity" evidence="1">
    <location>
        <begin position="143"/>
        <end position="154"/>
    </location>
</feature>
<dbReference type="Proteomes" id="UP000038010">
    <property type="component" value="Unassembled WGS sequence"/>
</dbReference>
<proteinExistence type="predicted"/>
<dbReference type="EMBL" id="LFJN01000026">
    <property type="protein sequence ID" value="KPI37101.1"/>
    <property type="molecule type" value="Genomic_DNA"/>
</dbReference>
<organism evidence="2 3">
    <name type="scientific">Cyphellophora attinorum</name>
    <dbReference type="NCBI Taxonomy" id="1664694"/>
    <lineage>
        <taxon>Eukaryota</taxon>
        <taxon>Fungi</taxon>
        <taxon>Dikarya</taxon>
        <taxon>Ascomycota</taxon>
        <taxon>Pezizomycotina</taxon>
        <taxon>Eurotiomycetes</taxon>
        <taxon>Chaetothyriomycetidae</taxon>
        <taxon>Chaetothyriales</taxon>
        <taxon>Cyphellophoraceae</taxon>
        <taxon>Cyphellophora</taxon>
    </lineage>
</organism>
<keyword evidence="3" id="KW-1185">Reference proteome</keyword>
<dbReference type="STRING" id="1664694.A0A0N0NJL3"/>
<dbReference type="GeneID" id="28735554"/>